<keyword evidence="2 8" id="KW-0812">Transmembrane</keyword>
<keyword evidence="4 8" id="KW-1133">Transmembrane helix</keyword>
<dbReference type="AlphaFoldDB" id="A0A376B9F7"/>
<dbReference type="GO" id="GO:0005743">
    <property type="term" value="C:mitochondrial inner membrane"/>
    <property type="evidence" value="ECO:0007669"/>
    <property type="project" value="UniProtKB-SubCell"/>
</dbReference>
<gene>
    <name evidence="10" type="ORF">SCODWIG_03048</name>
</gene>
<dbReference type="GO" id="GO:0030003">
    <property type="term" value="P:intracellular monoatomic cation homeostasis"/>
    <property type="evidence" value="ECO:0007669"/>
    <property type="project" value="TreeGrafter"/>
</dbReference>
<dbReference type="PANTHER" id="PTHR14009:SF11">
    <property type="entry name" value="LETM1 DOMAIN-CONTAINING PROTEIN YLH47, MITOCHONDRIAL"/>
    <property type="match status" value="1"/>
</dbReference>
<evidence type="ECO:0000256" key="5">
    <source>
        <dbReference type="ARBA" id="ARBA00023128"/>
    </source>
</evidence>
<dbReference type="GO" id="GO:0043022">
    <property type="term" value="F:ribosome binding"/>
    <property type="evidence" value="ECO:0007669"/>
    <property type="project" value="InterPro"/>
</dbReference>
<proteinExistence type="predicted"/>
<evidence type="ECO:0000256" key="3">
    <source>
        <dbReference type="ARBA" id="ARBA00022792"/>
    </source>
</evidence>
<keyword evidence="6 8" id="KW-0472">Membrane</keyword>
<evidence type="ECO:0000256" key="8">
    <source>
        <dbReference type="SAM" id="Phobius"/>
    </source>
</evidence>
<dbReference type="Proteomes" id="UP000262825">
    <property type="component" value="Unassembled WGS sequence"/>
</dbReference>
<sequence length="465" mass="52369">MIKYTNRLLVISAQATSTLYRNSPCIVARGIPYRYNSTSTKKNEPSKIQQIIEKNNADNAAAAAASGTVSTTVSTNSAAPAATNAATTTTTATTVTTTSNTASIKPSLWTRVKREARHYLDGTKLLGLEMKISSKLLFKMSLGYELTRREMLQLKRTTGDVLRLFPFAAFVIIPFAELLLPIALKIFPNLLPSTYESSVDKEKKLANLRKTRTLVTSIIKENKQHFKPNNITQEQKQVFNQFYQHVRATGKPESREQLIQVARLFSDDTVLDNLTRPYLIAIAKYMNLQPFGTDVMLRYRIRYKLLQLKKDDIQIQYEGVSSLNSTELRMACANRGIKILNVSDDVLRENLKVWLAMRIKDKIPSTLLLMATAYNYGDLVQTTLYNSLCDVLSGVPDELYHEVKINVVGTPKETSAKSKMTHLKEQEEIMNEEVEQEKGTVVKVRDELSLDAVDKQANATNDKQK</sequence>
<evidence type="ECO:0000313" key="10">
    <source>
        <dbReference type="EMBL" id="SSD61287.1"/>
    </source>
</evidence>
<dbReference type="PROSITE" id="PS51758">
    <property type="entry name" value="LETM1_RBD"/>
    <property type="match status" value="1"/>
</dbReference>
<keyword evidence="5 7" id="KW-0496">Mitochondrion</keyword>
<dbReference type="Pfam" id="PF07766">
    <property type="entry name" value="LETM1_RBD"/>
    <property type="match status" value="1"/>
</dbReference>
<evidence type="ECO:0000256" key="6">
    <source>
        <dbReference type="ARBA" id="ARBA00023136"/>
    </source>
</evidence>
<dbReference type="PANTHER" id="PTHR14009">
    <property type="entry name" value="LEUCINE ZIPPER-EF-HAND CONTAINING TRANSMEMBRANE PROTEIN"/>
    <property type="match status" value="1"/>
</dbReference>
<evidence type="ECO:0000256" key="4">
    <source>
        <dbReference type="ARBA" id="ARBA00022989"/>
    </source>
</evidence>
<dbReference type="EMBL" id="UFAJ01000638">
    <property type="protein sequence ID" value="SSD61287.1"/>
    <property type="molecule type" value="Genomic_DNA"/>
</dbReference>
<evidence type="ECO:0000256" key="7">
    <source>
        <dbReference type="PROSITE-ProRule" id="PRU01094"/>
    </source>
</evidence>
<reference evidence="11" key="1">
    <citation type="submission" date="2018-06" db="EMBL/GenBank/DDBJ databases">
        <authorList>
            <person name="Guldener U."/>
        </authorList>
    </citation>
    <scope>NUCLEOTIDE SEQUENCE [LARGE SCALE GENOMIC DNA]</scope>
    <source>
        <strain evidence="11">UTAD17</strain>
    </source>
</reference>
<feature type="transmembrane region" description="Helical" evidence="8">
    <location>
        <begin position="161"/>
        <end position="184"/>
    </location>
</feature>
<accession>A0A376B9F7</accession>
<feature type="domain" description="Letm1 RBD" evidence="9">
    <location>
        <begin position="207"/>
        <end position="397"/>
    </location>
</feature>
<dbReference type="InterPro" id="IPR033122">
    <property type="entry name" value="LETM1-like_RBD"/>
</dbReference>
<evidence type="ECO:0000259" key="9">
    <source>
        <dbReference type="PROSITE" id="PS51758"/>
    </source>
</evidence>
<keyword evidence="11" id="KW-1185">Reference proteome</keyword>
<organism evidence="10 11">
    <name type="scientific">Saccharomycodes ludwigii</name>
    <dbReference type="NCBI Taxonomy" id="36035"/>
    <lineage>
        <taxon>Eukaryota</taxon>
        <taxon>Fungi</taxon>
        <taxon>Dikarya</taxon>
        <taxon>Ascomycota</taxon>
        <taxon>Saccharomycotina</taxon>
        <taxon>Saccharomycetes</taxon>
        <taxon>Saccharomycodales</taxon>
        <taxon>Saccharomycodaceae</taxon>
        <taxon>Saccharomycodes</taxon>
    </lineage>
</organism>
<keyword evidence="3" id="KW-0999">Mitochondrion inner membrane</keyword>
<evidence type="ECO:0000313" key="11">
    <source>
        <dbReference type="Proteomes" id="UP000262825"/>
    </source>
</evidence>
<protein>
    <submittedName>
        <fullName evidence="10">Related to LETM1 domain-containing protein YLH47, mitochondrial</fullName>
    </submittedName>
</protein>
<dbReference type="InterPro" id="IPR044202">
    <property type="entry name" value="LETM1/MDM38-like"/>
</dbReference>
<evidence type="ECO:0000256" key="2">
    <source>
        <dbReference type="ARBA" id="ARBA00022692"/>
    </source>
</evidence>
<evidence type="ECO:0000256" key="1">
    <source>
        <dbReference type="ARBA" id="ARBA00004434"/>
    </source>
</evidence>
<comment type="subcellular location">
    <subcellularLocation>
        <location evidence="1">Mitochondrion inner membrane</location>
        <topology evidence="1">Single-pass membrane protein</topology>
    </subcellularLocation>
</comment>
<dbReference type="VEuPathDB" id="FungiDB:SCODWIG_03048"/>
<name>A0A376B9F7_9ASCO</name>